<evidence type="ECO:0000256" key="2">
    <source>
        <dbReference type="SAM" id="Phobius"/>
    </source>
</evidence>
<dbReference type="Proteomes" id="UP000075221">
    <property type="component" value="Chromosome"/>
</dbReference>
<proteinExistence type="predicted"/>
<sequence>MSNQQWGPAPQNPDPYQQPYQQPQGQPDPYSQQDPYGQQAQYGQQNPYGQPNPYGQNPYPPAPYGAMPGPGGRPRPSVGFGQAIKLFFKNYAVFSGRASRSEYWWVQLFLGLVYIVWTVLFLVAGGAATMAADSDPYGTTSGTTTGLGVGAVFIIIIGVLMYLAVIVPFLAISWRRLHDTDKSGGFYFLSFIPWVGGIILIILQALPSVPQAWQRWDNGKLPVEN</sequence>
<feature type="transmembrane region" description="Helical" evidence="2">
    <location>
        <begin position="147"/>
        <end position="174"/>
    </location>
</feature>
<keyword evidence="2" id="KW-1133">Transmembrane helix</keyword>
<dbReference type="GO" id="GO:0005886">
    <property type="term" value="C:plasma membrane"/>
    <property type="evidence" value="ECO:0007669"/>
    <property type="project" value="TreeGrafter"/>
</dbReference>
<dbReference type="Pfam" id="PF05656">
    <property type="entry name" value="DUF805"/>
    <property type="match status" value="1"/>
</dbReference>
<keyword evidence="2" id="KW-0472">Membrane</keyword>
<organism evidence="3 4">
    <name type="scientific">Acidipropionibacterium acidipropionici</name>
    <dbReference type="NCBI Taxonomy" id="1748"/>
    <lineage>
        <taxon>Bacteria</taxon>
        <taxon>Bacillati</taxon>
        <taxon>Actinomycetota</taxon>
        <taxon>Actinomycetes</taxon>
        <taxon>Propionibacteriales</taxon>
        <taxon>Propionibacteriaceae</taxon>
        <taxon>Acidipropionibacterium</taxon>
    </lineage>
</organism>
<protein>
    <recommendedName>
        <fullName evidence="5">DUF805 domain-containing protein</fullName>
    </recommendedName>
</protein>
<evidence type="ECO:0000313" key="4">
    <source>
        <dbReference type="Proteomes" id="UP000075221"/>
    </source>
</evidence>
<dbReference type="EMBL" id="CP014352">
    <property type="protein sequence ID" value="AMS04307.1"/>
    <property type="molecule type" value="Genomic_DNA"/>
</dbReference>
<evidence type="ECO:0008006" key="5">
    <source>
        <dbReference type="Google" id="ProtNLM"/>
    </source>
</evidence>
<feature type="transmembrane region" description="Helical" evidence="2">
    <location>
        <begin position="186"/>
        <end position="206"/>
    </location>
</feature>
<name>A0AAC8YE15_9ACTN</name>
<dbReference type="RefSeq" id="WP_062818835.1">
    <property type="nucleotide sequence ID" value="NZ_CP014352.1"/>
</dbReference>
<dbReference type="PANTHER" id="PTHR34980:SF2">
    <property type="entry name" value="INNER MEMBRANE PROTEIN YHAH-RELATED"/>
    <property type="match status" value="1"/>
</dbReference>
<feature type="compositionally biased region" description="Low complexity" evidence="1">
    <location>
        <begin position="14"/>
        <end position="57"/>
    </location>
</feature>
<feature type="region of interest" description="Disordered" evidence="1">
    <location>
        <begin position="1"/>
        <end position="73"/>
    </location>
</feature>
<evidence type="ECO:0000256" key="1">
    <source>
        <dbReference type="SAM" id="MobiDB-lite"/>
    </source>
</evidence>
<dbReference type="AlphaFoldDB" id="A0AAC8YE15"/>
<gene>
    <name evidence="3" type="ORF">AXH35_01215</name>
</gene>
<feature type="transmembrane region" description="Helical" evidence="2">
    <location>
        <begin position="104"/>
        <end position="127"/>
    </location>
</feature>
<dbReference type="PANTHER" id="PTHR34980">
    <property type="entry name" value="INNER MEMBRANE PROTEIN-RELATED-RELATED"/>
    <property type="match status" value="1"/>
</dbReference>
<accession>A0AAC8YE15</accession>
<reference evidence="3 4" key="1">
    <citation type="submission" date="2016-02" db="EMBL/GenBank/DDBJ databases">
        <title>Complete Genome Sequence of Propionibacterium acidipropionici ATCC 55737.</title>
        <authorList>
            <person name="Luna Flores C.H."/>
            <person name="Nielsen L.K."/>
            <person name="Marcellin E."/>
        </authorList>
    </citation>
    <scope>NUCLEOTIDE SEQUENCE [LARGE SCALE GENOMIC DNA]</scope>
    <source>
        <strain evidence="3 4">ATCC 55737</strain>
    </source>
</reference>
<keyword evidence="2" id="KW-0812">Transmembrane</keyword>
<dbReference type="SUPFAM" id="SSF81995">
    <property type="entry name" value="beta-sandwich domain of Sec23/24"/>
    <property type="match status" value="1"/>
</dbReference>
<evidence type="ECO:0000313" key="3">
    <source>
        <dbReference type="EMBL" id="AMS04307.1"/>
    </source>
</evidence>
<dbReference type="InterPro" id="IPR008523">
    <property type="entry name" value="DUF805"/>
</dbReference>